<sequence>TFASPVTNSSSSKVAKYLTRKSDRFIGYEQGVAHAGIWSRLIHSLPSQATTTASEKSIQHNSNPGIVHCNDFTAEQIIVQQK</sequence>
<name>G4MQ92_PYRO7</name>
<dbReference type="HOGENOM" id="CLU_2564654_0_0_1"/>
<reference evidence="1 2" key="1">
    <citation type="journal article" date="2005" name="Nature">
        <title>The genome sequence of the rice blast fungus Magnaporthe grisea.</title>
        <authorList>
            <person name="Dean R.A."/>
            <person name="Talbot N.J."/>
            <person name="Ebbole D.J."/>
            <person name="Farman M.L."/>
            <person name="Mitchell T.K."/>
            <person name="Orbach M.J."/>
            <person name="Thon M."/>
            <person name="Kulkarni R."/>
            <person name="Xu J.R."/>
            <person name="Pan H."/>
            <person name="Read N.D."/>
            <person name="Lee Y.H."/>
            <person name="Carbone I."/>
            <person name="Brown D."/>
            <person name="Oh Y.Y."/>
            <person name="Donofrio N."/>
            <person name="Jeong J.S."/>
            <person name="Soanes D.M."/>
            <person name="Djonovic S."/>
            <person name="Kolomiets E."/>
            <person name="Rehmeyer C."/>
            <person name="Li W."/>
            <person name="Harding M."/>
            <person name="Kim S."/>
            <person name="Lebrun M.H."/>
            <person name="Bohnert H."/>
            <person name="Coughlan S."/>
            <person name="Butler J."/>
            <person name="Calvo S."/>
            <person name="Ma L.J."/>
            <person name="Nicol R."/>
            <person name="Purcell S."/>
            <person name="Nusbaum C."/>
            <person name="Galagan J.E."/>
            <person name="Birren B.W."/>
        </authorList>
    </citation>
    <scope>NUCLEOTIDE SEQUENCE [LARGE SCALE GENOMIC DNA]</scope>
    <source>
        <strain evidence="2">70-15 / ATCC MYA-4617 / FGSC 8958</strain>
    </source>
</reference>
<evidence type="ECO:0000313" key="1">
    <source>
        <dbReference type="EMBL" id="EHA57285.1"/>
    </source>
</evidence>
<dbReference type="InParanoid" id="G4MQ92"/>
<dbReference type="Proteomes" id="UP000009058">
    <property type="component" value="Chromosome 1"/>
</dbReference>
<reference key="2">
    <citation type="submission" date="2011-05" db="EMBL/GenBank/DDBJ databases">
        <title>The Genome Sequence of Magnaporthe oryzae 70-15.</title>
        <authorList>
            <consortium name="The Broad Institute Genome Sequencing Platform"/>
            <person name="Ma L.-J."/>
            <person name="Dead R."/>
            <person name="Young S.K."/>
            <person name="Zeng Q."/>
            <person name="Gargeya S."/>
            <person name="Fitzgerald M."/>
            <person name="Haas B."/>
            <person name="Abouelleil A."/>
            <person name="Alvarado L."/>
            <person name="Arachchi H.M."/>
            <person name="Berlin A."/>
            <person name="Brown A."/>
            <person name="Chapman S.B."/>
            <person name="Chen Z."/>
            <person name="Dunbar C."/>
            <person name="Freedman E."/>
            <person name="Gearin G."/>
            <person name="Gellesch M."/>
            <person name="Goldberg J."/>
            <person name="Griggs A."/>
            <person name="Gujja S."/>
            <person name="Heiman D."/>
            <person name="Howarth C."/>
            <person name="Larson L."/>
            <person name="Lui A."/>
            <person name="MacDonald P.J.P."/>
            <person name="Mehta T."/>
            <person name="Montmayeur A."/>
            <person name="Murphy C."/>
            <person name="Neiman D."/>
            <person name="Pearson M."/>
            <person name="Priest M."/>
            <person name="Roberts A."/>
            <person name="Saif S."/>
            <person name="Shea T."/>
            <person name="Shenoy N."/>
            <person name="Sisk P."/>
            <person name="Stolte C."/>
            <person name="Sykes S."/>
            <person name="Yandava C."/>
            <person name="Wortman J."/>
            <person name="Nusbaum C."/>
            <person name="Birren B."/>
        </authorList>
    </citation>
    <scope>NUCLEOTIDE SEQUENCE</scope>
    <source>
        <strain>70-15</strain>
    </source>
</reference>
<dbReference type="VEuPathDB" id="FungiDB:MGG_16263"/>
<organism evidence="1 2">
    <name type="scientific">Pyricularia oryzae (strain 70-15 / ATCC MYA-4617 / FGSC 8958)</name>
    <name type="common">Rice blast fungus</name>
    <name type="synonym">Magnaporthe oryzae</name>
    <dbReference type="NCBI Taxonomy" id="242507"/>
    <lineage>
        <taxon>Eukaryota</taxon>
        <taxon>Fungi</taxon>
        <taxon>Dikarya</taxon>
        <taxon>Ascomycota</taxon>
        <taxon>Pezizomycotina</taxon>
        <taxon>Sordariomycetes</taxon>
        <taxon>Sordariomycetidae</taxon>
        <taxon>Magnaporthales</taxon>
        <taxon>Pyriculariaceae</taxon>
        <taxon>Pyricularia</taxon>
    </lineage>
</organism>
<dbReference type="OrthoDB" id="10331721at2759"/>
<dbReference type="EMBL" id="CM001231">
    <property type="protein sequence ID" value="EHA57285.1"/>
    <property type="molecule type" value="Genomic_DNA"/>
</dbReference>
<dbReference type="GeneID" id="12985285"/>
<dbReference type="RefSeq" id="XP_003709897.1">
    <property type="nucleotide sequence ID" value="XM_003709849.1"/>
</dbReference>
<dbReference type="KEGG" id="mgr:MGG_16263"/>
<evidence type="ECO:0000313" key="2">
    <source>
        <dbReference type="Proteomes" id="UP000009058"/>
    </source>
</evidence>
<dbReference type="AlphaFoldDB" id="G4MQ92"/>
<proteinExistence type="predicted"/>
<accession>G4MQ92</accession>
<gene>
    <name evidence="1" type="ORF">MGG_16263</name>
</gene>
<protein>
    <submittedName>
        <fullName evidence="1">Uncharacterized protein</fullName>
    </submittedName>
</protein>
<keyword evidence="2" id="KW-1185">Reference proteome</keyword>
<feature type="non-terminal residue" evidence="1">
    <location>
        <position position="1"/>
    </location>
</feature>